<dbReference type="InterPro" id="IPR000477">
    <property type="entry name" value="RT_dom"/>
</dbReference>
<evidence type="ECO:0000256" key="7">
    <source>
        <dbReference type="ARBA" id="ARBA00022918"/>
    </source>
</evidence>
<dbReference type="InterPro" id="IPR001584">
    <property type="entry name" value="Integrase_cat-core"/>
</dbReference>
<sequence length="1282" mass="145681">MAQPVRSPEQMQELTEAEWRRFKSDFKIYLIAAEKEDASERVKIALLLNLIGQEARQIYSVRSEARKETIEKVYTFYDRHFVGTTNEIFERFKYRNLTQKEGEPFQNFVIRLKVQAEKCSFLEKDKMLRDSIVFGVLDDACRKEMLKKKDLSLEEAEEIGEVAESTSRRLAEMRRPLDLSLNQLNKVSLAKTEAQPSGSKKPWAVNSNSASKENCKFCGLIHPPRRCPAYGKVCKSCGKSNHFSSVCLSKQVQEIHPTDRDADSDESEESVLISVLMLASQQEDSWHEKMCLNGELFNVKIDTGAQVNVISAADVSQFPAAIIKPTSFVIQAFGGSKIRPLGTVSLATSKNDVSTTCDFVVVEQSTKPILGLKDSRRLGIVPEMKSSKHVAEVACSEEQIFMTKYNDVFDGLGKFPFKHHITIKADAKPSIRPARRVPFRLKDRLKKALGELENRGVIARVDEPTEWVSNLVIAEKPNGSLRVCLDPKFLNEAIERERTYIPTRDDIKTALQGKKIFTVMDMKDGFYHIELDEESSKLCTFSSPFGRYRFLRMPFGISSAPEVFQKCSTSAFDGIEGVVVYFDDVIVAAESEEKHDELLKEVMEKAKQFGVKFNKSKMQFKQKSVKYVGLIFSSEGVSADPKTVSAVINMPDPKNVAEVQTILGMCSYLSEFVPHLADITTPLRRLIRKDAEWKWEIEHRMAFKKIKSILSNPPVLGIFDPKKDLTMYVDASSTGLGCVLIQEGRPIAYASKSLNDTETKYAQIEKEMMSIWFGCSRFHQYVYGARVTVFTDHKPLLAIFKKELCDVTSRLQRYKLGLLKYDIDLRFVPGKKNLLADPLSRLYIEDMDPLQSKVQLVHGVVIGPEHSLQVSQEKLDKLRSETISDPVLSRVIRHYKLGWPKLSQPEIDECPFLLRYYKLQDDIQTCDDIILFGNRVVIPSSMQKEILGILHAGHTGIEKTKLKARQSVFWPDMNRDITNFISRCGPCQKYQNKLPKEPLMSHSIPILAFNKIGMDIADVNGVPYLVTVDYYSKWIEVDKLKSKSAASVINCLKRIFQTFGIPKTIVTDNVPFNSYEMKEFASDFDIELCFISPGHSQSNGLAEKSVGIIKKLFKKINYDEKRFWYALLEYRNSPIIDLGLSPAQLLHNRVLRTLIPSTTSTLKPALPENIGNKIEESQKKQALNYDKSAVKKKQDLCTQVGQRVLVREGSVWIPKKLVGPAAVPRSFYVEGEDGRQLKRNSRWIRQFTQGQDRPPSSSSEASHSSQPLTNRRYPTRKQSNKL</sequence>
<organism evidence="11 12">
    <name type="scientific">Nesidiocoris tenuis</name>
    <dbReference type="NCBI Taxonomy" id="355587"/>
    <lineage>
        <taxon>Eukaryota</taxon>
        <taxon>Metazoa</taxon>
        <taxon>Ecdysozoa</taxon>
        <taxon>Arthropoda</taxon>
        <taxon>Hexapoda</taxon>
        <taxon>Insecta</taxon>
        <taxon>Pterygota</taxon>
        <taxon>Neoptera</taxon>
        <taxon>Paraneoptera</taxon>
        <taxon>Hemiptera</taxon>
        <taxon>Heteroptera</taxon>
        <taxon>Panheteroptera</taxon>
        <taxon>Cimicomorpha</taxon>
        <taxon>Miridae</taxon>
        <taxon>Dicyphina</taxon>
        <taxon>Nesidiocoris</taxon>
    </lineage>
</organism>
<feature type="compositionally biased region" description="Low complexity" evidence="8">
    <location>
        <begin position="1256"/>
        <end position="1265"/>
    </location>
</feature>
<dbReference type="InterPro" id="IPR050951">
    <property type="entry name" value="Retrovirus_Pol_polyprotein"/>
</dbReference>
<feature type="compositionally biased region" description="Basic residues" evidence="8">
    <location>
        <begin position="1273"/>
        <end position="1282"/>
    </location>
</feature>
<dbReference type="PANTHER" id="PTHR37984">
    <property type="entry name" value="PROTEIN CBG26694"/>
    <property type="match status" value="1"/>
</dbReference>
<evidence type="ECO:0000256" key="8">
    <source>
        <dbReference type="SAM" id="MobiDB-lite"/>
    </source>
</evidence>
<dbReference type="Gene3D" id="1.10.340.70">
    <property type="match status" value="1"/>
</dbReference>
<dbReference type="GO" id="GO:0004519">
    <property type="term" value="F:endonuclease activity"/>
    <property type="evidence" value="ECO:0007669"/>
    <property type="project" value="UniProtKB-KW"/>
</dbReference>
<dbReference type="InterPro" id="IPR041588">
    <property type="entry name" value="Integrase_H2C2"/>
</dbReference>
<feature type="domain" description="Reverse transcriptase" evidence="9">
    <location>
        <begin position="455"/>
        <end position="632"/>
    </location>
</feature>
<dbReference type="InterPro" id="IPR036397">
    <property type="entry name" value="RNaseH_sf"/>
</dbReference>
<dbReference type="PROSITE" id="PS50878">
    <property type="entry name" value="RT_POL"/>
    <property type="match status" value="1"/>
</dbReference>
<dbReference type="InterPro" id="IPR012337">
    <property type="entry name" value="RNaseH-like_sf"/>
</dbReference>
<keyword evidence="4" id="KW-0540">Nuclease</keyword>
<feature type="region of interest" description="Disordered" evidence="8">
    <location>
        <begin position="1243"/>
        <end position="1282"/>
    </location>
</feature>
<evidence type="ECO:0000256" key="5">
    <source>
        <dbReference type="ARBA" id="ARBA00022759"/>
    </source>
</evidence>
<dbReference type="Pfam" id="PF17921">
    <property type="entry name" value="Integrase_H2C2"/>
    <property type="match status" value="1"/>
</dbReference>
<gene>
    <name evidence="11" type="ORF">NTEN_LOCUS7477</name>
</gene>
<dbReference type="Gene3D" id="2.40.70.10">
    <property type="entry name" value="Acid Proteases"/>
    <property type="match status" value="1"/>
</dbReference>
<evidence type="ECO:0000259" key="9">
    <source>
        <dbReference type="PROSITE" id="PS50878"/>
    </source>
</evidence>
<dbReference type="SUPFAM" id="SSF53098">
    <property type="entry name" value="Ribonuclease H-like"/>
    <property type="match status" value="1"/>
</dbReference>
<evidence type="ECO:0000256" key="3">
    <source>
        <dbReference type="ARBA" id="ARBA00022695"/>
    </source>
</evidence>
<evidence type="ECO:0000256" key="6">
    <source>
        <dbReference type="ARBA" id="ARBA00022801"/>
    </source>
</evidence>
<dbReference type="EMBL" id="CADCXU010011292">
    <property type="protein sequence ID" value="CAB0001690.1"/>
    <property type="molecule type" value="Genomic_DNA"/>
</dbReference>
<dbReference type="Proteomes" id="UP000479000">
    <property type="component" value="Unassembled WGS sequence"/>
</dbReference>
<feature type="compositionally biased region" description="Polar residues" evidence="8">
    <location>
        <begin position="1246"/>
        <end position="1255"/>
    </location>
</feature>
<dbReference type="FunFam" id="3.30.70.270:FF:000026">
    <property type="entry name" value="Transposon Ty3-G Gag-Pol polyprotein"/>
    <property type="match status" value="1"/>
</dbReference>
<dbReference type="InterPro" id="IPR041373">
    <property type="entry name" value="RT_RNaseH"/>
</dbReference>
<dbReference type="CDD" id="cd05481">
    <property type="entry name" value="retropepsin_like_LTR_1"/>
    <property type="match status" value="1"/>
</dbReference>
<keyword evidence="12" id="KW-1185">Reference proteome</keyword>
<dbReference type="GO" id="GO:0016787">
    <property type="term" value="F:hydrolase activity"/>
    <property type="evidence" value="ECO:0007669"/>
    <property type="project" value="UniProtKB-KW"/>
</dbReference>
<dbReference type="Gene3D" id="3.10.10.10">
    <property type="entry name" value="HIV Type 1 Reverse Transcriptase, subunit A, domain 1"/>
    <property type="match status" value="1"/>
</dbReference>
<dbReference type="CDD" id="cd09274">
    <property type="entry name" value="RNase_HI_RT_Ty3"/>
    <property type="match status" value="1"/>
</dbReference>
<dbReference type="InterPro" id="IPR021109">
    <property type="entry name" value="Peptidase_aspartic_dom_sf"/>
</dbReference>
<evidence type="ECO:0000313" key="12">
    <source>
        <dbReference type="Proteomes" id="UP000479000"/>
    </source>
</evidence>
<dbReference type="Gene3D" id="3.30.70.270">
    <property type="match status" value="2"/>
</dbReference>
<keyword evidence="2" id="KW-0808">Transferase</keyword>
<dbReference type="InterPro" id="IPR043128">
    <property type="entry name" value="Rev_trsase/Diguanyl_cyclase"/>
</dbReference>
<keyword evidence="5" id="KW-0255">Endonuclease</keyword>
<dbReference type="SUPFAM" id="SSF56672">
    <property type="entry name" value="DNA/RNA polymerases"/>
    <property type="match status" value="1"/>
</dbReference>
<dbReference type="GO" id="GO:0042575">
    <property type="term" value="C:DNA polymerase complex"/>
    <property type="evidence" value="ECO:0007669"/>
    <property type="project" value="UniProtKB-ARBA"/>
</dbReference>
<dbReference type="FunFam" id="3.30.420.10:FF:000063">
    <property type="entry name" value="Retrovirus-related Pol polyprotein from transposon 297-like Protein"/>
    <property type="match status" value="1"/>
</dbReference>
<dbReference type="CDD" id="cd01647">
    <property type="entry name" value="RT_LTR"/>
    <property type="match status" value="1"/>
</dbReference>
<dbReference type="InterPro" id="IPR043502">
    <property type="entry name" value="DNA/RNA_pol_sf"/>
</dbReference>
<dbReference type="FunFam" id="3.10.20.370:FF:000001">
    <property type="entry name" value="Retrovirus-related Pol polyprotein from transposon 17.6-like protein"/>
    <property type="match status" value="1"/>
</dbReference>
<evidence type="ECO:0000256" key="1">
    <source>
        <dbReference type="ARBA" id="ARBA00012493"/>
    </source>
</evidence>
<keyword evidence="3" id="KW-0548">Nucleotidyltransferase</keyword>
<dbReference type="GO" id="GO:0015074">
    <property type="term" value="P:DNA integration"/>
    <property type="evidence" value="ECO:0007669"/>
    <property type="project" value="InterPro"/>
</dbReference>
<name>A0A6H5GFD2_9HEMI</name>
<dbReference type="GO" id="GO:0003964">
    <property type="term" value="F:RNA-directed DNA polymerase activity"/>
    <property type="evidence" value="ECO:0007669"/>
    <property type="project" value="UniProtKB-KW"/>
</dbReference>
<evidence type="ECO:0000256" key="2">
    <source>
        <dbReference type="ARBA" id="ARBA00022679"/>
    </source>
</evidence>
<feature type="domain" description="Integrase catalytic" evidence="10">
    <location>
        <begin position="1001"/>
        <end position="1175"/>
    </location>
</feature>
<dbReference type="FunFam" id="1.10.340.70:FF:000003">
    <property type="entry name" value="Protein CBG25708"/>
    <property type="match status" value="1"/>
</dbReference>
<dbReference type="SUPFAM" id="SSF50630">
    <property type="entry name" value="Acid proteases"/>
    <property type="match status" value="1"/>
</dbReference>
<reference evidence="11 12" key="1">
    <citation type="submission" date="2020-02" db="EMBL/GenBank/DDBJ databases">
        <authorList>
            <person name="Ferguson B K."/>
        </authorList>
    </citation>
    <scope>NUCLEOTIDE SEQUENCE [LARGE SCALE GENOMIC DNA]</scope>
</reference>
<dbReference type="Pfam" id="PF00078">
    <property type="entry name" value="RVT_1"/>
    <property type="match status" value="1"/>
</dbReference>
<dbReference type="Pfam" id="PF00665">
    <property type="entry name" value="rve"/>
    <property type="match status" value="1"/>
</dbReference>
<proteinExistence type="predicted"/>
<keyword evidence="6" id="KW-0378">Hydrolase</keyword>
<dbReference type="PROSITE" id="PS50994">
    <property type="entry name" value="INTEGRASE"/>
    <property type="match status" value="1"/>
</dbReference>
<evidence type="ECO:0000313" key="11">
    <source>
        <dbReference type="EMBL" id="CAB0001690.1"/>
    </source>
</evidence>
<dbReference type="GO" id="GO:0003676">
    <property type="term" value="F:nucleic acid binding"/>
    <property type="evidence" value="ECO:0007669"/>
    <property type="project" value="InterPro"/>
</dbReference>
<dbReference type="EC" id="2.7.7.49" evidence="1"/>
<protein>
    <recommendedName>
        <fullName evidence="1">RNA-directed DNA polymerase</fullName>
        <ecNumber evidence="1">2.7.7.49</ecNumber>
    </recommendedName>
</protein>
<accession>A0A6H5GFD2</accession>
<dbReference type="Pfam" id="PF17917">
    <property type="entry name" value="RT_RNaseH"/>
    <property type="match status" value="1"/>
</dbReference>
<dbReference type="OrthoDB" id="6628762at2759"/>
<evidence type="ECO:0000259" key="10">
    <source>
        <dbReference type="PROSITE" id="PS50994"/>
    </source>
</evidence>
<dbReference type="PANTHER" id="PTHR37984:SF7">
    <property type="entry name" value="INTEGRASE CATALYTIC DOMAIN-CONTAINING PROTEIN"/>
    <property type="match status" value="1"/>
</dbReference>
<keyword evidence="7" id="KW-0695">RNA-directed DNA polymerase</keyword>
<dbReference type="Gene3D" id="3.30.420.10">
    <property type="entry name" value="Ribonuclease H-like superfamily/Ribonuclease H"/>
    <property type="match status" value="1"/>
</dbReference>
<evidence type="ECO:0000256" key="4">
    <source>
        <dbReference type="ARBA" id="ARBA00022722"/>
    </source>
</evidence>